<dbReference type="Pfam" id="PF25591">
    <property type="entry name" value="LRV_2"/>
    <property type="match status" value="1"/>
</dbReference>
<reference evidence="4" key="1">
    <citation type="submission" date="2019-11" db="EMBL/GenBank/DDBJ databases">
        <authorList>
            <person name="Feng L."/>
        </authorList>
    </citation>
    <scope>NUCLEOTIDE SEQUENCE</scope>
    <source>
        <strain evidence="4">AodontolyticusLFYP35</strain>
    </source>
</reference>
<dbReference type="InterPro" id="IPR057893">
    <property type="entry name" value="LRV_2"/>
</dbReference>
<accession>A0A6N2RW57</accession>
<feature type="region of interest" description="Disordered" evidence="1">
    <location>
        <begin position="78"/>
        <end position="99"/>
    </location>
</feature>
<proteinExistence type="predicted"/>
<keyword evidence="2" id="KW-1133">Transmembrane helix</keyword>
<evidence type="ECO:0000256" key="2">
    <source>
        <dbReference type="SAM" id="Phobius"/>
    </source>
</evidence>
<sequence length="184" mass="19375">MYDLNAFTPAQAADPSLPAELIAQLAAARPDLHAVLLENPSMYPQLRQWIIDTNAQREPQFVYGSGVAAPSGAFPSQPQADYFPIPGSSPAPQTQVLPQSEAPVPGQYASAQDQAPASVVGETVDWSWAQPRQSGPLQDLEAFANGKRVREPGQGRGGSALVWGIGAFIALCAGVIAIVWSGVL</sequence>
<name>A0A6N2RW57_9ACTO</name>
<dbReference type="AlphaFoldDB" id="A0A6N2RW57"/>
<gene>
    <name evidence="4" type="ORF">AOLFYP35_00526</name>
</gene>
<keyword evidence="2" id="KW-0812">Transmembrane</keyword>
<feature type="transmembrane region" description="Helical" evidence="2">
    <location>
        <begin position="160"/>
        <end position="183"/>
    </location>
</feature>
<feature type="domain" description="Leucine rich repeat variant" evidence="3">
    <location>
        <begin position="7"/>
        <end position="51"/>
    </location>
</feature>
<organism evidence="4">
    <name type="scientific">Schaalia odontolytica</name>
    <dbReference type="NCBI Taxonomy" id="1660"/>
    <lineage>
        <taxon>Bacteria</taxon>
        <taxon>Bacillati</taxon>
        <taxon>Actinomycetota</taxon>
        <taxon>Actinomycetes</taxon>
        <taxon>Actinomycetales</taxon>
        <taxon>Actinomycetaceae</taxon>
        <taxon>Schaalia</taxon>
    </lineage>
</organism>
<keyword evidence="2" id="KW-0472">Membrane</keyword>
<evidence type="ECO:0000256" key="1">
    <source>
        <dbReference type="SAM" id="MobiDB-lite"/>
    </source>
</evidence>
<evidence type="ECO:0000259" key="3">
    <source>
        <dbReference type="Pfam" id="PF25591"/>
    </source>
</evidence>
<dbReference type="EMBL" id="CACRSM010000002">
    <property type="protein sequence ID" value="VYS84401.1"/>
    <property type="molecule type" value="Genomic_DNA"/>
</dbReference>
<evidence type="ECO:0000313" key="4">
    <source>
        <dbReference type="EMBL" id="VYS84401.1"/>
    </source>
</evidence>
<protein>
    <recommendedName>
        <fullName evidence="3">Leucine rich repeat variant domain-containing protein</fullName>
    </recommendedName>
</protein>